<keyword evidence="1" id="KW-0378">Hydrolase</keyword>
<comment type="caution">
    <text evidence="4">The sequence shown here is derived from an EMBL/GenBank/DDBJ whole genome shotgun (WGS) entry which is preliminary data.</text>
</comment>
<dbReference type="Proteomes" id="UP000178606">
    <property type="component" value="Unassembled WGS sequence"/>
</dbReference>
<dbReference type="PANTHER" id="PTHR43540">
    <property type="entry name" value="PEROXYUREIDOACRYLATE/UREIDOACRYLATE AMIDOHYDROLASE-RELATED"/>
    <property type="match status" value="1"/>
</dbReference>
<sequence>MDAPIPPIPHDTLLHEKNFYHYTQEMSFDRREIAFVMVDLWNTGFGPRPLSHLGWEAEYNAGKSFCDRAGEIEMTKILPMLKVCRERGIPVVHAPTRDIAVKHRQWEALATEEEKHPPRPSAPPPPPPDWPTRDWVKAWQQEHQRLFRTQEWITNYYECVRPNQDIPAPLQPVDGDLVISSGAMMHRLMRERGVKVLFYCGFATNMCLIDKPGAVRDTHARGYLPIVIRDATAGTENAETLDGLWITRAFIDQIEMIWGYTITTDEFLKAISGGDKITVPCRYIRMYKPM</sequence>
<dbReference type="AlphaFoldDB" id="A0A1F6C9T6"/>
<accession>A0A1F6C9T6</accession>
<dbReference type="InterPro" id="IPR050272">
    <property type="entry name" value="Isochorismatase-like_hydrls"/>
</dbReference>
<dbReference type="GO" id="GO:0016787">
    <property type="term" value="F:hydrolase activity"/>
    <property type="evidence" value="ECO:0007669"/>
    <property type="project" value="UniProtKB-KW"/>
</dbReference>
<evidence type="ECO:0000313" key="5">
    <source>
        <dbReference type="Proteomes" id="UP000178606"/>
    </source>
</evidence>
<name>A0A1F6C9T6_HANXR</name>
<protein>
    <recommendedName>
        <fullName evidence="3">Isochorismatase-like domain-containing protein</fullName>
    </recommendedName>
</protein>
<reference evidence="4 5" key="1">
    <citation type="journal article" date="2016" name="Nat. Commun.">
        <title>Thousands of microbial genomes shed light on interconnected biogeochemical processes in an aquifer system.</title>
        <authorList>
            <person name="Anantharaman K."/>
            <person name="Brown C.T."/>
            <person name="Hug L.A."/>
            <person name="Sharon I."/>
            <person name="Castelle C.J."/>
            <person name="Probst A.J."/>
            <person name="Thomas B.C."/>
            <person name="Singh A."/>
            <person name="Wilkins M.J."/>
            <person name="Karaoz U."/>
            <person name="Brodie E.L."/>
            <person name="Williams K.H."/>
            <person name="Hubbard S.S."/>
            <person name="Banfield J.F."/>
        </authorList>
    </citation>
    <scope>NUCLEOTIDE SEQUENCE [LARGE SCALE GENOMIC DNA]</scope>
    <source>
        <strain evidence="5">RIFCSPLOWO2_12_FULL_64_10</strain>
    </source>
</reference>
<organism evidence="4 5">
    <name type="scientific">Handelsmanbacteria sp. (strain RIFCSPLOWO2_12_FULL_64_10)</name>
    <dbReference type="NCBI Taxonomy" id="1817868"/>
    <lineage>
        <taxon>Bacteria</taxon>
        <taxon>Candidatus Handelsmaniibacteriota</taxon>
    </lineage>
</organism>
<gene>
    <name evidence="4" type="ORF">A3F84_20590</name>
</gene>
<dbReference type="SUPFAM" id="SSF52499">
    <property type="entry name" value="Isochorismatase-like hydrolases"/>
    <property type="match status" value="1"/>
</dbReference>
<feature type="compositionally biased region" description="Pro residues" evidence="2">
    <location>
        <begin position="119"/>
        <end position="130"/>
    </location>
</feature>
<evidence type="ECO:0000259" key="3">
    <source>
        <dbReference type="Pfam" id="PF00857"/>
    </source>
</evidence>
<dbReference type="PANTHER" id="PTHR43540:SF1">
    <property type="entry name" value="ISOCHORISMATASE HYDROLASE"/>
    <property type="match status" value="1"/>
</dbReference>
<dbReference type="EMBL" id="MFKF01000355">
    <property type="protein sequence ID" value="OGG45939.1"/>
    <property type="molecule type" value="Genomic_DNA"/>
</dbReference>
<proteinExistence type="predicted"/>
<evidence type="ECO:0000256" key="1">
    <source>
        <dbReference type="ARBA" id="ARBA00022801"/>
    </source>
</evidence>
<dbReference type="Pfam" id="PF00857">
    <property type="entry name" value="Isochorismatase"/>
    <property type="match status" value="1"/>
</dbReference>
<evidence type="ECO:0000256" key="2">
    <source>
        <dbReference type="SAM" id="MobiDB-lite"/>
    </source>
</evidence>
<evidence type="ECO:0000313" key="4">
    <source>
        <dbReference type="EMBL" id="OGG45939.1"/>
    </source>
</evidence>
<feature type="region of interest" description="Disordered" evidence="2">
    <location>
        <begin position="110"/>
        <end position="132"/>
    </location>
</feature>
<feature type="domain" description="Isochorismatase-like" evidence="3">
    <location>
        <begin position="77"/>
        <end position="238"/>
    </location>
</feature>
<dbReference type="InterPro" id="IPR000868">
    <property type="entry name" value="Isochorismatase-like_dom"/>
</dbReference>
<dbReference type="InterPro" id="IPR036380">
    <property type="entry name" value="Isochorismatase-like_sf"/>
</dbReference>
<dbReference type="Gene3D" id="3.40.50.850">
    <property type="entry name" value="Isochorismatase-like"/>
    <property type="match status" value="1"/>
</dbReference>